<proteinExistence type="predicted"/>
<dbReference type="WBParaSite" id="PDA_v2.g10708.t1">
    <property type="protein sequence ID" value="PDA_v2.g10708.t1"/>
    <property type="gene ID" value="PDA_v2.g10708"/>
</dbReference>
<protein>
    <submittedName>
        <fullName evidence="2">Uncharacterized protein</fullName>
    </submittedName>
</protein>
<keyword evidence="1" id="KW-1185">Reference proteome</keyword>
<accession>A0A914NZ51</accession>
<dbReference type="Proteomes" id="UP000887578">
    <property type="component" value="Unplaced"/>
</dbReference>
<evidence type="ECO:0000313" key="1">
    <source>
        <dbReference type="Proteomes" id="UP000887578"/>
    </source>
</evidence>
<evidence type="ECO:0000313" key="2">
    <source>
        <dbReference type="WBParaSite" id="PDA_v2.g10708.t1"/>
    </source>
</evidence>
<dbReference type="AlphaFoldDB" id="A0A914NZ51"/>
<name>A0A914NZ51_9BILA</name>
<organism evidence="1 2">
    <name type="scientific">Panagrolaimus davidi</name>
    <dbReference type="NCBI Taxonomy" id="227884"/>
    <lineage>
        <taxon>Eukaryota</taxon>
        <taxon>Metazoa</taxon>
        <taxon>Ecdysozoa</taxon>
        <taxon>Nematoda</taxon>
        <taxon>Chromadorea</taxon>
        <taxon>Rhabditida</taxon>
        <taxon>Tylenchina</taxon>
        <taxon>Panagrolaimomorpha</taxon>
        <taxon>Panagrolaimoidea</taxon>
        <taxon>Panagrolaimidae</taxon>
        <taxon>Panagrolaimus</taxon>
    </lineage>
</organism>
<sequence>MSSKLLLNRYFWDKLPSDYLDELKTFFKTFIEEKKSLKEISVPDSISSLSREFDFTVIDYYRLEKFQKSLQFSEEFSISPLAKEVKELATHIPEINAAFENEKKWFNLRLINYFTTIKEYKVSTCMGIEHFILIGIYSVYCRIFPTDFAMFENYKKLAKKYGKIYVLWLKPFDFEISRERTPKKAVPVSVFSTVKYIPSKLIHQIPQTKEVHGKIAFPGPIIYYIRKYANSNVLQKLFQTCKYFFFLQPTPFCHRFIFSDSFKETKFNYISMGTSLAAKIVPKKLFVQNALHVSQQSNKLALSKFLPNFYKLEIKFLRIHNQKLTKNEYEFIVTEGRIEIMELSDVFIYENDATAKNEPESDNSEVNAPATKDEKLVVLENIIKYCPKIKEF</sequence>
<reference evidence="2" key="1">
    <citation type="submission" date="2022-11" db="UniProtKB">
        <authorList>
            <consortium name="WormBaseParasite"/>
        </authorList>
    </citation>
    <scope>IDENTIFICATION</scope>
</reference>